<gene>
    <name evidence="8" type="ORF">NECAME_14576</name>
</gene>
<keyword evidence="6" id="KW-0325">Glycoprotein</keyword>
<dbReference type="GO" id="GO:0016042">
    <property type="term" value="P:lipid catabolic process"/>
    <property type="evidence" value="ECO:0007669"/>
    <property type="project" value="UniProtKB-KW"/>
</dbReference>
<dbReference type="GO" id="GO:0004620">
    <property type="term" value="F:phospholipase activity"/>
    <property type="evidence" value="ECO:0007669"/>
    <property type="project" value="InterPro"/>
</dbReference>
<keyword evidence="5 7" id="KW-0443">Lipid metabolism</keyword>
<evidence type="ECO:0000313" key="8">
    <source>
        <dbReference type="EMBL" id="ETN70739.1"/>
    </source>
</evidence>
<comment type="similarity">
    <text evidence="1 7">Belongs to the phospholipase B-like family.</text>
</comment>
<keyword evidence="2" id="KW-0732">Signal</keyword>
<dbReference type="AlphaFoldDB" id="W2SM30"/>
<evidence type="ECO:0000313" key="9">
    <source>
        <dbReference type="Proteomes" id="UP000053676"/>
    </source>
</evidence>
<dbReference type="Proteomes" id="UP000053676">
    <property type="component" value="Unassembled WGS sequence"/>
</dbReference>
<comment type="function">
    <text evidence="7">Putative phospholipase.</text>
</comment>
<dbReference type="Gene3D" id="3.60.60.30">
    <property type="match status" value="1"/>
</dbReference>
<evidence type="ECO:0000256" key="3">
    <source>
        <dbReference type="ARBA" id="ARBA00022801"/>
    </source>
</evidence>
<keyword evidence="4 7" id="KW-0442">Lipid degradation</keyword>
<dbReference type="OrthoDB" id="443524at2759"/>
<name>W2SM30_NECAM</name>
<evidence type="ECO:0000256" key="5">
    <source>
        <dbReference type="ARBA" id="ARBA00023098"/>
    </source>
</evidence>
<protein>
    <recommendedName>
        <fullName evidence="7">Phospholipase B-like</fullName>
        <ecNumber evidence="7">3.1.1.-</ecNumber>
    </recommendedName>
</protein>
<evidence type="ECO:0000256" key="2">
    <source>
        <dbReference type="ARBA" id="ARBA00022729"/>
    </source>
</evidence>
<dbReference type="KEGG" id="nai:NECAME_14576"/>
<reference evidence="9" key="1">
    <citation type="journal article" date="2014" name="Nat. Genet.">
        <title>Genome of the human hookworm Necator americanus.</title>
        <authorList>
            <person name="Tang Y.T."/>
            <person name="Gao X."/>
            <person name="Rosa B.A."/>
            <person name="Abubucker S."/>
            <person name="Hallsworth-Pepin K."/>
            <person name="Martin J."/>
            <person name="Tyagi R."/>
            <person name="Heizer E."/>
            <person name="Zhang X."/>
            <person name="Bhonagiri-Palsikar V."/>
            <person name="Minx P."/>
            <person name="Warren W.C."/>
            <person name="Wang Q."/>
            <person name="Zhan B."/>
            <person name="Hotez P.J."/>
            <person name="Sternberg P.W."/>
            <person name="Dougall A."/>
            <person name="Gaze S.T."/>
            <person name="Mulvenna J."/>
            <person name="Sotillo J."/>
            <person name="Ranganathan S."/>
            <person name="Rabelo E.M."/>
            <person name="Wilson R.K."/>
            <person name="Felgner P.L."/>
            <person name="Bethony J."/>
            <person name="Hawdon J.M."/>
            <person name="Gasser R.B."/>
            <person name="Loukas A."/>
            <person name="Mitreva M."/>
        </authorList>
    </citation>
    <scope>NUCLEOTIDE SEQUENCE [LARGE SCALE GENOMIC DNA]</scope>
</reference>
<proteinExistence type="inferred from homology"/>
<keyword evidence="9" id="KW-1185">Reference proteome</keyword>
<dbReference type="InterPro" id="IPR007000">
    <property type="entry name" value="PLipase_B-like"/>
</dbReference>
<sequence length="109" mass="12438">MPSMQRLVVYPRNTLHIDDLGTIGWDITWGILEIETFSGHPYDLQSYAAGVAEGELTRLQIYYHHKNMIEDLCKNHTSVNLTFAQLTGIRDSYMKKNLIPGIAFELSPI</sequence>
<keyword evidence="3 7" id="KW-0378">Hydrolase</keyword>
<evidence type="ECO:0000256" key="7">
    <source>
        <dbReference type="RuleBase" id="RU364138"/>
    </source>
</evidence>
<accession>W2SM30</accession>
<evidence type="ECO:0000256" key="6">
    <source>
        <dbReference type="ARBA" id="ARBA00023180"/>
    </source>
</evidence>
<dbReference type="EMBL" id="KI668902">
    <property type="protein sequence ID" value="ETN70739.1"/>
    <property type="molecule type" value="Genomic_DNA"/>
</dbReference>
<dbReference type="EC" id="3.1.1.-" evidence="7"/>
<dbReference type="Pfam" id="PF04916">
    <property type="entry name" value="Phospholip_B"/>
    <property type="match status" value="1"/>
</dbReference>
<evidence type="ECO:0000256" key="1">
    <source>
        <dbReference type="ARBA" id="ARBA00007835"/>
    </source>
</evidence>
<evidence type="ECO:0000256" key="4">
    <source>
        <dbReference type="ARBA" id="ARBA00022963"/>
    </source>
</evidence>
<organism evidence="8 9">
    <name type="scientific">Necator americanus</name>
    <name type="common">Human hookworm</name>
    <dbReference type="NCBI Taxonomy" id="51031"/>
    <lineage>
        <taxon>Eukaryota</taxon>
        <taxon>Metazoa</taxon>
        <taxon>Ecdysozoa</taxon>
        <taxon>Nematoda</taxon>
        <taxon>Chromadorea</taxon>
        <taxon>Rhabditida</taxon>
        <taxon>Rhabditina</taxon>
        <taxon>Rhabditomorpha</taxon>
        <taxon>Strongyloidea</taxon>
        <taxon>Ancylostomatidae</taxon>
        <taxon>Bunostominae</taxon>
        <taxon>Necator</taxon>
    </lineage>
</organism>